<evidence type="ECO:0000313" key="1">
    <source>
        <dbReference type="EMBL" id="VDM12118.1"/>
    </source>
</evidence>
<sequence>MQARQEHLVKLDQMDQKDHQEMQALMDHLENLDLTVTGDQMVKLDLKVPVMLVHLQGQHLVIKFIT</sequence>
<dbReference type="AlphaFoldDB" id="A0A3P7FMY6"/>
<name>A0A3P7FMY6_WUCBA</name>
<keyword evidence="2" id="KW-1185">Reference proteome</keyword>
<gene>
    <name evidence="1" type="ORF">WBA_LOCUS5504</name>
</gene>
<dbReference type="EMBL" id="UYWW01002749">
    <property type="protein sequence ID" value="VDM12118.1"/>
    <property type="molecule type" value="Genomic_DNA"/>
</dbReference>
<reference evidence="1 2" key="1">
    <citation type="submission" date="2018-11" db="EMBL/GenBank/DDBJ databases">
        <authorList>
            <consortium name="Pathogen Informatics"/>
        </authorList>
    </citation>
    <scope>NUCLEOTIDE SEQUENCE [LARGE SCALE GENOMIC DNA]</scope>
</reference>
<evidence type="ECO:0000313" key="2">
    <source>
        <dbReference type="Proteomes" id="UP000270924"/>
    </source>
</evidence>
<proteinExistence type="predicted"/>
<protein>
    <submittedName>
        <fullName evidence="1">Uncharacterized protein</fullName>
    </submittedName>
</protein>
<dbReference type="InParanoid" id="A0A3P7FMY6"/>
<organism evidence="1 2">
    <name type="scientific">Wuchereria bancrofti</name>
    <dbReference type="NCBI Taxonomy" id="6293"/>
    <lineage>
        <taxon>Eukaryota</taxon>
        <taxon>Metazoa</taxon>
        <taxon>Ecdysozoa</taxon>
        <taxon>Nematoda</taxon>
        <taxon>Chromadorea</taxon>
        <taxon>Rhabditida</taxon>
        <taxon>Spirurina</taxon>
        <taxon>Spiruromorpha</taxon>
        <taxon>Filarioidea</taxon>
        <taxon>Onchocercidae</taxon>
        <taxon>Wuchereria</taxon>
    </lineage>
</organism>
<accession>A0A3P7FMY6</accession>
<dbReference type="Proteomes" id="UP000270924">
    <property type="component" value="Unassembled WGS sequence"/>
</dbReference>